<keyword evidence="3" id="KW-1185">Reference proteome</keyword>
<dbReference type="AlphaFoldDB" id="A0A2P4EYI3"/>
<dbReference type="EMBL" id="PPSK01000002">
    <property type="protein sequence ID" value="POB05530.1"/>
    <property type="molecule type" value="Genomic_DNA"/>
</dbReference>
<evidence type="ECO:0000313" key="2">
    <source>
        <dbReference type="EMBL" id="POB05530.1"/>
    </source>
</evidence>
<name>A0A2P4EYI3_9GAMM</name>
<organism evidence="2 3">
    <name type="scientific">Halopseudomonas oceani</name>
    <dbReference type="NCBI Taxonomy" id="1708783"/>
    <lineage>
        <taxon>Bacteria</taxon>
        <taxon>Pseudomonadati</taxon>
        <taxon>Pseudomonadota</taxon>
        <taxon>Gammaproteobacteria</taxon>
        <taxon>Pseudomonadales</taxon>
        <taxon>Pseudomonadaceae</taxon>
        <taxon>Halopseudomonas</taxon>
    </lineage>
</organism>
<evidence type="ECO:0000256" key="1">
    <source>
        <dbReference type="SAM" id="SignalP"/>
    </source>
</evidence>
<reference evidence="2 3" key="1">
    <citation type="submission" date="2018-01" db="EMBL/GenBank/DDBJ databases">
        <title>Draft genome of the type strain Pseudomonas oceani DSM 100277 isolated from the deep water in Okinawa trough, northwestern Pacific Ocean.</title>
        <authorList>
            <person name="Gomila M."/>
            <person name="Mulet M."/>
            <person name="Garcia-Valdes E."/>
            <person name="Lalucat J."/>
        </authorList>
    </citation>
    <scope>NUCLEOTIDE SEQUENCE [LARGE SCALE GENOMIC DNA]</scope>
    <source>
        <strain evidence="2 3">DSM 100277</strain>
    </source>
</reference>
<sequence>MIGRLLRSTPILASTLLAGVVAGAQADESACAQARLLAETVFVSDAPRLYAPQQLPEHFAERWQLGALAVDISGGAPLYHGPAFGRQADPSGGYRYTALTGPDGVRLQVNQLHHGWQGDIYRVTLEGGAGPEGVLLERNWRPPLVFSRANGELWLVTVGEPYEVLAPWKVYTAESASAVCELVFQSATEDLPLAVTRLTDLLSQALGSGEGEGTLQPTARIRLAAAHLQGNLQRRPWALDATAAYNSRAAVDAALLQWAQQNAAHADLLTSLMQHYGPAEQALADYYQHHFGVSAELAQRMSSWALDLLYRVWFVFPKGAEESTQTSSSNPWPATPRPVSVVEHIAEDG</sequence>
<dbReference type="Proteomes" id="UP000243451">
    <property type="component" value="Unassembled WGS sequence"/>
</dbReference>
<proteinExistence type="predicted"/>
<accession>A0A2P4EYI3</accession>
<comment type="caution">
    <text evidence="2">The sequence shown here is derived from an EMBL/GenBank/DDBJ whole genome shotgun (WGS) entry which is preliminary data.</text>
</comment>
<evidence type="ECO:0000313" key="3">
    <source>
        <dbReference type="Proteomes" id="UP000243451"/>
    </source>
</evidence>
<feature type="chain" id="PRO_5015131785" evidence="1">
    <location>
        <begin position="27"/>
        <end position="349"/>
    </location>
</feature>
<feature type="signal peptide" evidence="1">
    <location>
        <begin position="1"/>
        <end position="26"/>
    </location>
</feature>
<dbReference type="RefSeq" id="WP_104736858.1">
    <property type="nucleotide sequence ID" value="NZ_PPSK01000002.1"/>
</dbReference>
<gene>
    <name evidence="2" type="ORF">C1949_02235</name>
</gene>
<keyword evidence="1" id="KW-0732">Signal</keyword>
<protein>
    <submittedName>
        <fullName evidence="2">Uncharacterized protein</fullName>
    </submittedName>
</protein>
<dbReference type="OrthoDB" id="5798635at2"/>